<evidence type="ECO:0000313" key="3">
    <source>
        <dbReference type="Proteomes" id="UP000626109"/>
    </source>
</evidence>
<feature type="non-terminal residue" evidence="2">
    <location>
        <position position="1"/>
    </location>
</feature>
<organism evidence="2 3">
    <name type="scientific">Polarella glacialis</name>
    <name type="common">Dinoflagellate</name>
    <dbReference type="NCBI Taxonomy" id="89957"/>
    <lineage>
        <taxon>Eukaryota</taxon>
        <taxon>Sar</taxon>
        <taxon>Alveolata</taxon>
        <taxon>Dinophyceae</taxon>
        <taxon>Suessiales</taxon>
        <taxon>Suessiaceae</taxon>
        <taxon>Polarella</taxon>
    </lineage>
</organism>
<accession>A0A813IID3</accession>
<protein>
    <submittedName>
        <fullName evidence="2">Uncharacterized protein</fullName>
    </submittedName>
</protein>
<sequence>PFWLKRHARTFADQKVGSISALLVAMRASAAAAFDDEEHVKDGQAALAAAVGTRGRPPGQPRSRPASAGSAPRPNYYSYDAFLGRGGGSGGGGSRPSSAGRQRAWGVACSALRSFDEVHAKVPPEEMDLKWGPREGEYRQIGARLLVEAQEKQKEEVERSRDGKVRRAAAEDVLRQHRHHSSGQPWRAARHGGRRSAPRHLPGCRFNGGPGPLSNGSGLFSECSSVEAGEHALRLQAQDHVEGDSSEASWQEGSEPAGGQAQAKVRARSRGRPPRPASAVPSLGRRAAR</sequence>
<name>A0A813IID3_POLGL</name>
<feature type="compositionally biased region" description="Basic and acidic residues" evidence="1">
    <location>
        <begin position="234"/>
        <end position="243"/>
    </location>
</feature>
<gene>
    <name evidence="2" type="ORF">PGLA2088_LOCUS8770</name>
</gene>
<feature type="region of interest" description="Disordered" evidence="1">
    <location>
        <begin position="50"/>
        <end position="73"/>
    </location>
</feature>
<dbReference type="AlphaFoldDB" id="A0A813IID3"/>
<dbReference type="EMBL" id="CAJNNW010009512">
    <property type="protein sequence ID" value="CAE8651012.1"/>
    <property type="molecule type" value="Genomic_DNA"/>
</dbReference>
<feature type="region of interest" description="Disordered" evidence="1">
    <location>
        <begin position="172"/>
        <end position="209"/>
    </location>
</feature>
<reference evidence="2" key="1">
    <citation type="submission" date="2021-02" db="EMBL/GenBank/DDBJ databases">
        <authorList>
            <person name="Dougan E. K."/>
            <person name="Rhodes N."/>
            <person name="Thang M."/>
            <person name="Chan C."/>
        </authorList>
    </citation>
    <scope>NUCLEOTIDE SEQUENCE</scope>
</reference>
<evidence type="ECO:0000256" key="1">
    <source>
        <dbReference type="SAM" id="MobiDB-lite"/>
    </source>
</evidence>
<feature type="compositionally biased region" description="Basic residues" evidence="1">
    <location>
        <begin position="188"/>
        <end position="198"/>
    </location>
</feature>
<proteinExistence type="predicted"/>
<comment type="caution">
    <text evidence="2">The sequence shown here is derived from an EMBL/GenBank/DDBJ whole genome shotgun (WGS) entry which is preliminary data.</text>
</comment>
<evidence type="ECO:0000313" key="2">
    <source>
        <dbReference type="EMBL" id="CAE8651012.1"/>
    </source>
</evidence>
<feature type="compositionally biased region" description="Low complexity" evidence="1">
    <location>
        <begin position="54"/>
        <end position="68"/>
    </location>
</feature>
<dbReference type="Proteomes" id="UP000626109">
    <property type="component" value="Unassembled WGS sequence"/>
</dbReference>
<feature type="region of interest" description="Disordered" evidence="1">
    <location>
        <begin position="234"/>
        <end position="289"/>
    </location>
</feature>